<keyword evidence="2" id="KW-0768">Sushi</keyword>
<evidence type="ECO:0000259" key="7">
    <source>
        <dbReference type="PROSITE" id="PS50958"/>
    </source>
</evidence>
<dbReference type="InterPro" id="IPR013320">
    <property type="entry name" value="ConA-like_dom_sf"/>
</dbReference>
<dbReference type="Proteomes" id="UP000504618">
    <property type="component" value="Unplaced"/>
</dbReference>
<dbReference type="Gene3D" id="2.60.120.200">
    <property type="match status" value="1"/>
</dbReference>
<dbReference type="SUPFAM" id="SSF90188">
    <property type="entry name" value="Somatomedin B domain"/>
    <property type="match status" value="1"/>
</dbReference>
<dbReference type="InterPro" id="IPR036024">
    <property type="entry name" value="Somatomedin_B-like_dom_sf"/>
</dbReference>
<dbReference type="AlphaFoldDB" id="A0A6J1Q292"/>
<comment type="caution">
    <text evidence="2">Lacks conserved residue(s) required for the propagation of feature annotation.</text>
</comment>
<dbReference type="SMART" id="SM00137">
    <property type="entry name" value="MAM"/>
    <property type="match status" value="1"/>
</dbReference>
<keyword evidence="1" id="KW-1015">Disulfide bond</keyword>
<keyword evidence="4" id="KW-0812">Transmembrane</keyword>
<accession>A0A6J1Q292</accession>
<dbReference type="RefSeq" id="XP_024876269.1">
    <property type="nucleotide sequence ID" value="XM_025020501.1"/>
</dbReference>
<feature type="compositionally biased region" description="Low complexity" evidence="3">
    <location>
        <begin position="431"/>
        <end position="450"/>
    </location>
</feature>
<dbReference type="InterPro" id="IPR035976">
    <property type="entry name" value="Sushi/SCR/CCP_sf"/>
</dbReference>
<dbReference type="SUPFAM" id="SSF49899">
    <property type="entry name" value="Concanavalin A-like lectins/glucanases"/>
    <property type="match status" value="1"/>
</dbReference>
<dbReference type="InterPro" id="IPR001212">
    <property type="entry name" value="Somatomedin_B_dom"/>
</dbReference>
<evidence type="ECO:0000256" key="4">
    <source>
        <dbReference type="SAM" id="Phobius"/>
    </source>
</evidence>
<keyword evidence="4" id="KW-1133">Transmembrane helix</keyword>
<dbReference type="Gene3D" id="4.10.410.20">
    <property type="match status" value="1"/>
</dbReference>
<dbReference type="PROSITE" id="PS00524">
    <property type="entry name" value="SMB_1"/>
    <property type="match status" value="1"/>
</dbReference>
<evidence type="ECO:0000313" key="8">
    <source>
        <dbReference type="Proteomes" id="UP000504618"/>
    </source>
</evidence>
<dbReference type="PANTHER" id="PTHR23282:SF101">
    <property type="entry name" value="MAM DOMAIN-CONTAINING PROTEIN"/>
    <property type="match status" value="1"/>
</dbReference>
<dbReference type="SMART" id="SM00032">
    <property type="entry name" value="CCP"/>
    <property type="match status" value="2"/>
</dbReference>
<dbReference type="Pfam" id="PF01033">
    <property type="entry name" value="Somatomedin_B"/>
    <property type="match status" value="1"/>
</dbReference>
<reference evidence="9" key="1">
    <citation type="submission" date="2025-08" db="UniProtKB">
        <authorList>
            <consortium name="RefSeq"/>
        </authorList>
    </citation>
    <scope>IDENTIFICATION</scope>
    <source>
        <tissue evidence="9">Whole body</tissue>
    </source>
</reference>
<feature type="domain" description="Sushi" evidence="6">
    <location>
        <begin position="91"/>
        <end position="145"/>
    </location>
</feature>
<dbReference type="PROSITE" id="PS50923">
    <property type="entry name" value="SUSHI"/>
    <property type="match status" value="2"/>
</dbReference>
<keyword evidence="4" id="KW-0472">Membrane</keyword>
<dbReference type="InterPro" id="IPR051560">
    <property type="entry name" value="MAM_domain-containing"/>
</dbReference>
<dbReference type="CDD" id="cd00033">
    <property type="entry name" value="CCP"/>
    <property type="match status" value="2"/>
</dbReference>
<evidence type="ECO:0000256" key="2">
    <source>
        <dbReference type="PROSITE-ProRule" id="PRU00302"/>
    </source>
</evidence>
<evidence type="ECO:0000259" key="6">
    <source>
        <dbReference type="PROSITE" id="PS50923"/>
    </source>
</evidence>
<dbReference type="Gene3D" id="2.10.70.10">
    <property type="entry name" value="Complement Module, domain 1"/>
    <property type="match status" value="2"/>
</dbReference>
<dbReference type="PANTHER" id="PTHR23282">
    <property type="entry name" value="APICAL ENDOSOMAL GLYCOPROTEIN PRECURSOR"/>
    <property type="match status" value="1"/>
</dbReference>
<dbReference type="SUPFAM" id="SSF57535">
    <property type="entry name" value="Complement control module/SCR domain"/>
    <property type="match status" value="2"/>
</dbReference>
<feature type="domain" description="SMB" evidence="7">
    <location>
        <begin position="339"/>
        <end position="391"/>
    </location>
</feature>
<organism evidence="8 9">
    <name type="scientific">Temnothorax curvispinosus</name>
    <dbReference type="NCBI Taxonomy" id="300111"/>
    <lineage>
        <taxon>Eukaryota</taxon>
        <taxon>Metazoa</taxon>
        <taxon>Ecdysozoa</taxon>
        <taxon>Arthropoda</taxon>
        <taxon>Hexapoda</taxon>
        <taxon>Insecta</taxon>
        <taxon>Pterygota</taxon>
        <taxon>Neoptera</taxon>
        <taxon>Endopterygota</taxon>
        <taxon>Hymenoptera</taxon>
        <taxon>Apocrita</taxon>
        <taxon>Aculeata</taxon>
        <taxon>Formicoidea</taxon>
        <taxon>Formicidae</taxon>
        <taxon>Myrmicinae</taxon>
        <taxon>Temnothorax</taxon>
    </lineage>
</organism>
<keyword evidence="8" id="KW-1185">Reference proteome</keyword>
<feature type="transmembrane region" description="Helical" evidence="4">
    <location>
        <begin position="515"/>
        <end position="537"/>
    </location>
</feature>
<dbReference type="Pfam" id="PF00629">
    <property type="entry name" value="MAM"/>
    <property type="match status" value="1"/>
</dbReference>
<feature type="region of interest" description="Disordered" evidence="3">
    <location>
        <begin position="416"/>
        <end position="472"/>
    </location>
</feature>
<dbReference type="PROSITE" id="PS50958">
    <property type="entry name" value="SMB_2"/>
    <property type="match status" value="1"/>
</dbReference>
<dbReference type="InterPro" id="IPR000998">
    <property type="entry name" value="MAM_dom"/>
</dbReference>
<name>A0A6J1Q292_9HYME</name>
<protein>
    <submittedName>
        <fullName evidence="9">Uncharacterized protein LOC112457445</fullName>
    </submittedName>
</protein>
<evidence type="ECO:0000256" key="1">
    <source>
        <dbReference type="ARBA" id="ARBA00023157"/>
    </source>
</evidence>
<feature type="compositionally biased region" description="Polar residues" evidence="3">
    <location>
        <begin position="458"/>
        <end position="468"/>
    </location>
</feature>
<dbReference type="CDD" id="cd06263">
    <property type="entry name" value="MAM"/>
    <property type="match status" value="1"/>
</dbReference>
<feature type="domain" description="Sushi" evidence="6">
    <location>
        <begin position="37"/>
        <end position="90"/>
    </location>
</feature>
<evidence type="ECO:0000259" key="5">
    <source>
        <dbReference type="PROSITE" id="PS50060"/>
    </source>
</evidence>
<gene>
    <name evidence="9" type="primary">LOC112457445</name>
</gene>
<evidence type="ECO:0000256" key="3">
    <source>
        <dbReference type="SAM" id="MobiDB-lite"/>
    </source>
</evidence>
<dbReference type="GeneID" id="112457445"/>
<sequence length="695" mass="76513">MCVSHTCVKMKCSSMILLLFVFFGQSIVRSWQFALSSRCPAMRLNNGRIRIRGRGRIVRFNCLDGFTLVGNKYSTCVRGQWDTPAPVCVNTGCPSTPAPDHLIMAQKFNGAILMFFCEPGYSLIGSAEIYCDGRQWNGTIPYCRNANASAPTKCDFESPDLCWWQQDPQHDFDWKRHNFETPSLHIGTGPTHDHTLGAGNDGHYLYIEASGRLVNDTARIISPLYNSSLTESGCFSFWYHMYGATIGSLNIYFKQENSTSLLIFTKSGNQGNQWFHGISDLPKANASFQIIVEGVRGASYVSDIAIDDVAILQGEECVVKNESTSVTVGDDDQVEIINAQQTCRDRCVSSESNVTSAPPFGPEKCVCTIDCAERSICCPDYAEYCILGYSTILDSITGSPSNATIAPMKNSTLTGFPINPKDDIDPGMFNSSTTSTTPQKPTTTTTTVKPQTKKPSRRTTSAKPTQQVETKETPFVSKITSTTKYIELQDRSDLHDVELNPEKVKQGRGIEVLEIVAAVGATLAVLFVALAIVIIVIRRRKTYKRGASGSALSEDSDMHRAIVTFIATVCCFLVLRATAEEAVQQNQQSLDLGNVAVDDQIDNGAIHTRDKRTLFLKKKLLGAGLLGFGLGVAKGYKAGYFSAPEVHHVYLSPPVKYVEYVEKPVYIERIVPKPIYKPHAEYAAPVWSQPDPSYG</sequence>
<feature type="domain" description="MAM" evidence="5">
    <location>
        <begin position="152"/>
        <end position="319"/>
    </location>
</feature>
<dbReference type="Pfam" id="PF00084">
    <property type="entry name" value="Sushi"/>
    <property type="match status" value="2"/>
</dbReference>
<dbReference type="OrthoDB" id="6107927at2759"/>
<proteinExistence type="predicted"/>
<dbReference type="InterPro" id="IPR000436">
    <property type="entry name" value="Sushi_SCR_CCP_dom"/>
</dbReference>
<dbReference type="GO" id="GO:0016020">
    <property type="term" value="C:membrane"/>
    <property type="evidence" value="ECO:0007669"/>
    <property type="project" value="InterPro"/>
</dbReference>
<dbReference type="PROSITE" id="PS50060">
    <property type="entry name" value="MAM_2"/>
    <property type="match status" value="1"/>
</dbReference>
<evidence type="ECO:0000313" key="9">
    <source>
        <dbReference type="RefSeq" id="XP_024876269.1"/>
    </source>
</evidence>